<dbReference type="Proteomes" id="UP001597540">
    <property type="component" value="Unassembled WGS sequence"/>
</dbReference>
<evidence type="ECO:0000313" key="5">
    <source>
        <dbReference type="Proteomes" id="UP001597540"/>
    </source>
</evidence>
<name>A0ABW5SP72_9BACL</name>
<dbReference type="Gene3D" id="1.10.10.60">
    <property type="entry name" value="Homeodomain-like"/>
    <property type="match status" value="1"/>
</dbReference>
<dbReference type="PANTHER" id="PTHR43479">
    <property type="entry name" value="ACREF/ENVCD OPERON REPRESSOR-RELATED"/>
    <property type="match status" value="1"/>
</dbReference>
<feature type="DNA-binding region" description="H-T-H motif" evidence="2">
    <location>
        <begin position="34"/>
        <end position="53"/>
    </location>
</feature>
<proteinExistence type="predicted"/>
<dbReference type="InterPro" id="IPR050624">
    <property type="entry name" value="HTH-type_Tx_Regulator"/>
</dbReference>
<sequence length="210" mass="24888">MNENWQQAVKNKNREELITSGKQLFMKNSFLSVNIHDICKSAGVSRVTFYKHFPSMDDLIFEIQMEILQDMTEFIMREVTPEMNGLMQLESILNLWIEYARVHPEYFKFILLFDLHYESYNSNQDLKQRYAEFIHKNKEQHFLSDALRSGIRDGSLKADIDPFRTAPFIFTSMMGLLQKLSITAIKAEDSYQNQQMPEQFVSMILQYLRE</sequence>
<dbReference type="SUPFAM" id="SSF46689">
    <property type="entry name" value="Homeodomain-like"/>
    <property type="match status" value="1"/>
</dbReference>
<dbReference type="InterPro" id="IPR001647">
    <property type="entry name" value="HTH_TetR"/>
</dbReference>
<dbReference type="PANTHER" id="PTHR43479:SF11">
    <property type="entry name" value="ACREF_ENVCD OPERON REPRESSOR-RELATED"/>
    <property type="match status" value="1"/>
</dbReference>
<evidence type="ECO:0000256" key="1">
    <source>
        <dbReference type="ARBA" id="ARBA00023125"/>
    </source>
</evidence>
<reference evidence="5" key="1">
    <citation type="journal article" date="2019" name="Int. J. Syst. Evol. Microbiol.">
        <title>The Global Catalogue of Microorganisms (GCM) 10K type strain sequencing project: providing services to taxonomists for standard genome sequencing and annotation.</title>
        <authorList>
            <consortium name="The Broad Institute Genomics Platform"/>
            <consortium name="The Broad Institute Genome Sequencing Center for Infectious Disease"/>
            <person name="Wu L."/>
            <person name="Ma J."/>
        </authorList>
    </citation>
    <scope>NUCLEOTIDE SEQUENCE [LARGE SCALE GENOMIC DNA]</scope>
    <source>
        <strain evidence="5">KCTC 33849</strain>
    </source>
</reference>
<feature type="domain" description="HTH tetR-type" evidence="3">
    <location>
        <begin position="11"/>
        <end position="71"/>
    </location>
</feature>
<keyword evidence="5" id="KW-1185">Reference proteome</keyword>
<dbReference type="InterPro" id="IPR036271">
    <property type="entry name" value="Tet_transcr_reg_TetR-rel_C_sf"/>
</dbReference>
<gene>
    <name evidence="4" type="ORF">ACFSVM_12460</name>
</gene>
<dbReference type="InterPro" id="IPR009057">
    <property type="entry name" value="Homeodomain-like_sf"/>
</dbReference>
<comment type="caution">
    <text evidence="4">The sequence shown here is derived from an EMBL/GenBank/DDBJ whole genome shotgun (WGS) entry which is preliminary data.</text>
</comment>
<dbReference type="EMBL" id="JBHUMJ010000002">
    <property type="protein sequence ID" value="MFD2701281.1"/>
    <property type="molecule type" value="Genomic_DNA"/>
</dbReference>
<evidence type="ECO:0000259" key="3">
    <source>
        <dbReference type="PROSITE" id="PS50977"/>
    </source>
</evidence>
<dbReference type="Pfam" id="PF00440">
    <property type="entry name" value="TetR_N"/>
    <property type="match status" value="1"/>
</dbReference>
<dbReference type="RefSeq" id="WP_379262447.1">
    <property type="nucleotide sequence ID" value="NZ_JBHUMJ010000002.1"/>
</dbReference>
<keyword evidence="1 2" id="KW-0238">DNA-binding</keyword>
<dbReference type="Gene3D" id="1.10.357.10">
    <property type="entry name" value="Tetracycline Repressor, domain 2"/>
    <property type="match status" value="1"/>
</dbReference>
<evidence type="ECO:0000313" key="4">
    <source>
        <dbReference type="EMBL" id="MFD2701281.1"/>
    </source>
</evidence>
<protein>
    <submittedName>
        <fullName evidence="4">TetR/AcrR family transcriptional regulator</fullName>
    </submittedName>
</protein>
<dbReference type="PROSITE" id="PS50977">
    <property type="entry name" value="HTH_TETR_2"/>
    <property type="match status" value="1"/>
</dbReference>
<evidence type="ECO:0000256" key="2">
    <source>
        <dbReference type="PROSITE-ProRule" id="PRU00335"/>
    </source>
</evidence>
<accession>A0ABW5SP72</accession>
<dbReference type="SUPFAM" id="SSF48498">
    <property type="entry name" value="Tetracyclin repressor-like, C-terminal domain"/>
    <property type="match status" value="1"/>
</dbReference>
<organism evidence="4 5">
    <name type="scientific">Paenibacillus shunpengii</name>
    <dbReference type="NCBI Taxonomy" id="2054424"/>
    <lineage>
        <taxon>Bacteria</taxon>
        <taxon>Bacillati</taxon>
        <taxon>Bacillota</taxon>
        <taxon>Bacilli</taxon>
        <taxon>Bacillales</taxon>
        <taxon>Paenibacillaceae</taxon>
        <taxon>Paenibacillus</taxon>
    </lineage>
</organism>
<dbReference type="PRINTS" id="PR00455">
    <property type="entry name" value="HTHTETR"/>
</dbReference>